<dbReference type="InterPro" id="IPR011054">
    <property type="entry name" value="Rudment_hybrid_motif"/>
</dbReference>
<evidence type="ECO:0000313" key="12">
    <source>
        <dbReference type="Proteomes" id="UP000295685"/>
    </source>
</evidence>
<comment type="subunit">
    <text evidence="7">Homodimer.</text>
</comment>
<dbReference type="RefSeq" id="WP_134145152.1">
    <property type="nucleotide sequence ID" value="NZ_PECK01000002.1"/>
</dbReference>
<keyword evidence="11" id="KW-1185">Reference proteome</keyword>
<sequence>MTTIGTPLSPRATRVMLLGSGELGREVLIALQRLGVETIAVDRYQNAPGHQVAHHARVISMSDPEQLRALIETEKPDLVVPEIEAIATATLEALEAEGVVRVIPTARAARLTMDREGIRRLAAEALGLPTSPYQFCDSLAELQAAIDGGVGYPCVVKPLMSSSGKGQSKLDGPADVSAAWDYAMAGSRVTNTRVIVEGFVDFDYEITLLTVRALGESGEIETSFCAPIGHRQANGDYVESWQPHPMSDAALHSAQRIALAVTENLGGQGIFGVELFVKGDHVYFSEVSPRPHDTGMVTMITQWQNEFELHARAILGLPVDTTLKTPGASAVIYGGVDAEGVVFDGVEAALRVPRTDLRLFGKPESFVTRRMGVALAYDEDVQTARRNAAEAAQRVRVSD</sequence>
<feature type="binding site" evidence="7">
    <location>
        <begin position="369"/>
        <end position="370"/>
    </location>
    <ligand>
        <name>N(1)-(5-phospho-beta-D-ribosyl)glycinamide</name>
        <dbReference type="ChEBI" id="CHEBI:143788"/>
    </ligand>
</feature>
<keyword evidence="2 7" id="KW-0479">Metal-binding</keyword>
<gene>
    <name evidence="9" type="primary">purT_1</name>
    <name evidence="7" type="synonym">purT</name>
    <name evidence="10" type="synonym">purT_2</name>
    <name evidence="10" type="ORF">CCUG60883_04320</name>
    <name evidence="9" type="ORF">CCUG60885_01100</name>
</gene>
<dbReference type="Pfam" id="PF21244">
    <property type="entry name" value="PurT_C"/>
    <property type="match status" value="1"/>
</dbReference>
<dbReference type="PROSITE" id="PS50975">
    <property type="entry name" value="ATP_GRASP"/>
    <property type="match status" value="1"/>
</dbReference>
<dbReference type="Pfam" id="PF02222">
    <property type="entry name" value="ATP-grasp"/>
    <property type="match status" value="1"/>
</dbReference>
<dbReference type="InterPro" id="IPR048740">
    <property type="entry name" value="PurT_C"/>
</dbReference>
<reference evidence="11 12" key="1">
    <citation type="journal article" date="2019" name="Sci. Rep.">
        <title>Extended insight into the Mycobacterium chelonae-abscessus complex through whole genome sequencing of Mycobacterium salmoniphilum outbreak and Mycobacterium salmoniphilum-like strains.</title>
        <authorList>
            <person name="Behra P.R.K."/>
            <person name="Das S."/>
            <person name="Pettersson B.M.F."/>
            <person name="Shirreff L."/>
            <person name="DuCote T."/>
            <person name="Jacobsson K.G."/>
            <person name="Ennis D.G."/>
            <person name="Kirsebom L.A."/>
        </authorList>
    </citation>
    <scope>NUCLEOTIDE SEQUENCE [LARGE SCALE GENOMIC DNA]</scope>
    <source>
        <strain evidence="10 11">CCUG 60883</strain>
        <strain evidence="9 12">CCUG 60885</strain>
    </source>
</reference>
<dbReference type="NCBIfam" id="NF006766">
    <property type="entry name" value="PRK09288.1"/>
    <property type="match status" value="1"/>
</dbReference>
<feature type="binding site" evidence="7">
    <location>
        <begin position="22"/>
        <end position="23"/>
    </location>
    <ligand>
        <name>N(1)-(5-phospho-beta-D-ribosyl)glycinamide</name>
        <dbReference type="ChEBI" id="CHEBI:143788"/>
    </ligand>
</feature>
<dbReference type="InterPro" id="IPR003135">
    <property type="entry name" value="ATP-grasp_carboxylate-amine"/>
</dbReference>
<comment type="pathway">
    <text evidence="7">Purine metabolism; IMP biosynthesis via de novo pathway; N(2)-formyl-N(1)-(5-phospho-D-ribosyl)glycinamide from N(1)-(5-phospho-D-ribosyl)glycinamide (formate route): step 1/1.</text>
</comment>
<evidence type="ECO:0000259" key="8">
    <source>
        <dbReference type="PROSITE" id="PS50975"/>
    </source>
</evidence>
<feature type="binding site" evidence="7">
    <location>
        <position position="362"/>
    </location>
    <ligand>
        <name>N(1)-(5-phospho-beta-D-ribosyl)glycinamide</name>
        <dbReference type="ChEBI" id="CHEBI:143788"/>
    </ligand>
</feature>
<dbReference type="InterPro" id="IPR054350">
    <property type="entry name" value="PurT/PurK_preATP-grasp"/>
</dbReference>
<dbReference type="Gene3D" id="3.30.470.20">
    <property type="entry name" value="ATP-grasp fold, B domain"/>
    <property type="match status" value="1"/>
</dbReference>
<dbReference type="SUPFAM" id="SSF51246">
    <property type="entry name" value="Rudiment single hybrid motif"/>
    <property type="match status" value="1"/>
</dbReference>
<comment type="similarity">
    <text evidence="7">Belongs to the PurK/PurT family.</text>
</comment>
<dbReference type="AlphaFoldDB" id="A0A4R8SJY0"/>
<evidence type="ECO:0000256" key="3">
    <source>
        <dbReference type="ARBA" id="ARBA00022741"/>
    </source>
</evidence>
<evidence type="ECO:0000313" key="9">
    <source>
        <dbReference type="EMBL" id="TDZ97551.1"/>
    </source>
</evidence>
<feature type="binding site" evidence="7">
    <location>
        <position position="286"/>
    </location>
    <ligand>
        <name>Mg(2+)</name>
        <dbReference type="ChEBI" id="CHEBI:18420"/>
    </ligand>
</feature>
<dbReference type="SUPFAM" id="SSF52440">
    <property type="entry name" value="PreATP-grasp domain"/>
    <property type="match status" value="1"/>
</dbReference>
<proteinExistence type="inferred from homology"/>
<feature type="binding site" evidence="7">
    <location>
        <begin position="197"/>
        <end position="200"/>
    </location>
    <ligand>
        <name>ATP</name>
        <dbReference type="ChEBI" id="CHEBI:30616"/>
    </ligand>
</feature>
<feature type="binding site" evidence="7">
    <location>
        <position position="274"/>
    </location>
    <ligand>
        <name>Mg(2+)</name>
        <dbReference type="ChEBI" id="CHEBI:18420"/>
    </ligand>
</feature>
<dbReference type="EMBL" id="PECK01000002">
    <property type="protein sequence ID" value="TDZ97551.1"/>
    <property type="molecule type" value="Genomic_DNA"/>
</dbReference>
<dbReference type="Proteomes" id="UP000294844">
    <property type="component" value="Unassembled WGS sequence"/>
</dbReference>
<feature type="binding site" evidence="7">
    <location>
        <position position="115"/>
    </location>
    <ligand>
        <name>ATP</name>
        <dbReference type="ChEBI" id="CHEBI:30616"/>
    </ligand>
</feature>
<comment type="catalytic activity">
    <reaction evidence="7">
        <text>N(1)-(5-phospho-beta-D-ribosyl)glycinamide + formate + ATP = N(2)-formyl-N(1)-(5-phospho-beta-D-ribosyl)glycinamide + ADP + phosphate + H(+)</text>
        <dbReference type="Rhea" id="RHEA:24829"/>
        <dbReference type="ChEBI" id="CHEBI:15378"/>
        <dbReference type="ChEBI" id="CHEBI:15740"/>
        <dbReference type="ChEBI" id="CHEBI:30616"/>
        <dbReference type="ChEBI" id="CHEBI:43474"/>
        <dbReference type="ChEBI" id="CHEBI:143788"/>
        <dbReference type="ChEBI" id="CHEBI:147286"/>
        <dbReference type="ChEBI" id="CHEBI:456216"/>
        <dbReference type="EC" id="6.3.1.21"/>
    </reaction>
</comment>
<dbReference type="GO" id="GO:0043815">
    <property type="term" value="F:phosphoribosylglycinamide formyltransferase 2 activity"/>
    <property type="evidence" value="ECO:0007669"/>
    <property type="project" value="UniProtKB-UniRule"/>
</dbReference>
<dbReference type="PANTHER" id="PTHR43055">
    <property type="entry name" value="FORMATE-DEPENDENT PHOSPHORIBOSYLGLYCINAMIDE FORMYLTRANSFERASE"/>
    <property type="match status" value="1"/>
</dbReference>
<evidence type="ECO:0000256" key="7">
    <source>
        <dbReference type="HAMAP-Rule" id="MF_01643"/>
    </source>
</evidence>
<name>A0A4R8SJY0_9MYCO</name>
<feature type="binding site" evidence="7">
    <location>
        <position position="157"/>
    </location>
    <ligand>
        <name>ATP</name>
        <dbReference type="ChEBI" id="CHEBI:30616"/>
    </ligand>
</feature>
<protein>
    <recommendedName>
        <fullName evidence="7">Formate-dependent phosphoribosylglycinamide formyltransferase</fullName>
        <ecNumber evidence="7">6.3.1.21</ecNumber>
    </recommendedName>
    <alternativeName>
        <fullName evidence="7">5'-phosphoribosylglycinamide transformylase 2</fullName>
    </alternativeName>
    <alternativeName>
        <fullName evidence="7">Formate-dependent GAR transformylase</fullName>
    </alternativeName>
    <alternativeName>
        <fullName evidence="7">GAR transformylase 2</fullName>
        <shortName evidence="7">GART 2</shortName>
    </alternativeName>
    <alternativeName>
        <fullName evidence="7">Non-folate glycinamide ribonucleotide transformylase</fullName>
    </alternativeName>
    <alternativeName>
        <fullName evidence="7">Phosphoribosylglycinamide formyltransferase 2</fullName>
    </alternativeName>
</protein>
<dbReference type="InterPro" id="IPR016185">
    <property type="entry name" value="PreATP-grasp_dom_sf"/>
</dbReference>
<dbReference type="Pfam" id="PF22660">
    <property type="entry name" value="RS_preATP-grasp-like"/>
    <property type="match status" value="1"/>
</dbReference>
<evidence type="ECO:0000313" key="10">
    <source>
        <dbReference type="EMBL" id="TEA01781.1"/>
    </source>
</evidence>
<dbReference type="GO" id="GO:0000287">
    <property type="term" value="F:magnesium ion binding"/>
    <property type="evidence" value="ECO:0007669"/>
    <property type="project" value="UniProtKB-UniRule"/>
</dbReference>
<comment type="caution">
    <text evidence="9">The sequence shown here is derived from an EMBL/GenBank/DDBJ whole genome shotgun (WGS) entry which is preliminary data.</text>
</comment>
<dbReference type="NCBIfam" id="TIGR01142">
    <property type="entry name" value="purT"/>
    <property type="match status" value="1"/>
</dbReference>
<dbReference type="Gene3D" id="3.30.1490.20">
    <property type="entry name" value="ATP-grasp fold, A domain"/>
    <property type="match status" value="1"/>
</dbReference>
<keyword evidence="3 7" id="KW-0547">Nucleotide-binding</keyword>
<evidence type="ECO:0000256" key="2">
    <source>
        <dbReference type="ARBA" id="ARBA00022723"/>
    </source>
</evidence>
<dbReference type="SUPFAM" id="SSF56059">
    <property type="entry name" value="Glutathione synthetase ATP-binding domain-like"/>
    <property type="match status" value="1"/>
</dbReference>
<keyword evidence="9" id="KW-0808">Transferase</keyword>
<dbReference type="HAMAP" id="MF_01643">
    <property type="entry name" value="PurT"/>
    <property type="match status" value="1"/>
</dbReference>
<keyword evidence="6 7" id="KW-0460">Magnesium</keyword>
<dbReference type="InterPro" id="IPR011761">
    <property type="entry name" value="ATP-grasp"/>
</dbReference>
<dbReference type="InterPro" id="IPR013815">
    <property type="entry name" value="ATP_grasp_subdomain_1"/>
</dbReference>
<evidence type="ECO:0000256" key="6">
    <source>
        <dbReference type="ARBA" id="ARBA00022842"/>
    </source>
</evidence>
<dbReference type="Proteomes" id="UP000295685">
    <property type="component" value="Unassembled WGS sequence"/>
</dbReference>
<dbReference type="PANTHER" id="PTHR43055:SF1">
    <property type="entry name" value="FORMATE-DEPENDENT PHOSPHORIBOSYLGLYCINAMIDE FORMYLTRANSFERASE"/>
    <property type="match status" value="1"/>
</dbReference>
<evidence type="ECO:0000256" key="5">
    <source>
        <dbReference type="ARBA" id="ARBA00022840"/>
    </source>
</evidence>
<feature type="binding site" evidence="7">
    <location>
        <begin position="162"/>
        <end position="167"/>
    </location>
    <ligand>
        <name>ATP</name>
        <dbReference type="ChEBI" id="CHEBI:30616"/>
    </ligand>
</feature>
<feature type="binding site" evidence="7">
    <location>
        <position position="293"/>
    </location>
    <ligand>
        <name>N(1)-(5-phospho-beta-D-ribosyl)glycinamide</name>
        <dbReference type="ChEBI" id="CHEBI:143788"/>
    </ligand>
</feature>
<dbReference type="GO" id="GO:0006189">
    <property type="term" value="P:'de novo' IMP biosynthetic process"/>
    <property type="evidence" value="ECO:0007669"/>
    <property type="project" value="UniProtKB-UniRule"/>
</dbReference>
<organism evidence="9 12">
    <name type="scientific">Mycobacteroides salmoniphilum</name>
    <dbReference type="NCBI Taxonomy" id="404941"/>
    <lineage>
        <taxon>Bacteria</taxon>
        <taxon>Bacillati</taxon>
        <taxon>Actinomycetota</taxon>
        <taxon>Actinomycetes</taxon>
        <taxon>Mycobacteriales</taxon>
        <taxon>Mycobacteriaceae</taxon>
        <taxon>Mycobacteroides</taxon>
    </lineage>
</organism>
<feature type="domain" description="ATP-grasp" evidence="8">
    <location>
        <begin position="120"/>
        <end position="315"/>
    </location>
</feature>
<dbReference type="GO" id="GO:0005829">
    <property type="term" value="C:cytosol"/>
    <property type="evidence" value="ECO:0007669"/>
    <property type="project" value="TreeGrafter"/>
</dbReference>
<feature type="binding site" evidence="7">
    <location>
        <position position="82"/>
    </location>
    <ligand>
        <name>N(1)-(5-phospho-beta-D-ribosyl)glycinamide</name>
        <dbReference type="ChEBI" id="CHEBI:143788"/>
    </ligand>
</feature>
<dbReference type="GO" id="GO:0005524">
    <property type="term" value="F:ATP binding"/>
    <property type="evidence" value="ECO:0007669"/>
    <property type="project" value="UniProtKB-UniRule"/>
</dbReference>
<feature type="binding site" evidence="7">
    <location>
        <position position="205"/>
    </location>
    <ligand>
        <name>ATP</name>
        <dbReference type="ChEBI" id="CHEBI:30616"/>
    </ligand>
</feature>
<evidence type="ECO:0000313" key="11">
    <source>
        <dbReference type="Proteomes" id="UP000294844"/>
    </source>
</evidence>
<keyword evidence="5 7" id="KW-0067">ATP-binding</keyword>
<keyword evidence="4 7" id="KW-0658">Purine biosynthesis</keyword>
<dbReference type="Gene3D" id="3.40.50.20">
    <property type="match status" value="1"/>
</dbReference>
<dbReference type="InterPro" id="IPR005862">
    <property type="entry name" value="PurT"/>
</dbReference>
<evidence type="ECO:0000256" key="4">
    <source>
        <dbReference type="ARBA" id="ARBA00022755"/>
    </source>
</evidence>
<dbReference type="EC" id="6.3.1.21" evidence="7"/>
<dbReference type="UniPathway" id="UPA00074">
    <property type="reaction ID" value="UER00127"/>
</dbReference>
<comment type="function">
    <text evidence="7">Involved in the de novo purine biosynthesis. Catalyzes the transfer of formate to 5-phospho-ribosyl-glycinamide (GAR), producing 5-phospho-ribosyl-N-formylglycinamide (FGAR). Formate is provided by PurU via hydrolysis of 10-formyl-tetrahydrofolate.</text>
</comment>
<dbReference type="GO" id="GO:0004644">
    <property type="term" value="F:phosphoribosylglycinamide formyltransferase activity"/>
    <property type="evidence" value="ECO:0007669"/>
    <property type="project" value="UniProtKB-UniRule"/>
</dbReference>
<evidence type="ECO:0000256" key="1">
    <source>
        <dbReference type="ARBA" id="ARBA00022598"/>
    </source>
</evidence>
<accession>A0A4R8SJY0</accession>
<keyword evidence="1 7" id="KW-0436">Ligase</keyword>
<dbReference type="OrthoDB" id="9804625at2"/>
<dbReference type="EMBL" id="PECM01000010">
    <property type="protein sequence ID" value="TEA01781.1"/>
    <property type="molecule type" value="Genomic_DNA"/>
</dbReference>